<dbReference type="Gene3D" id="3.40.50.1360">
    <property type="match status" value="1"/>
</dbReference>
<dbReference type="Proteomes" id="UP000434582">
    <property type="component" value="Unassembled WGS sequence"/>
</dbReference>
<dbReference type="InterPro" id="IPR036390">
    <property type="entry name" value="WH_DNA-bd_sf"/>
</dbReference>
<accession>A0A7X1ZBZ3</accession>
<dbReference type="InterPro" id="IPR001034">
    <property type="entry name" value="DeoR_HTH"/>
</dbReference>
<feature type="region of interest" description="Disordered" evidence="4">
    <location>
        <begin position="53"/>
        <end position="76"/>
    </location>
</feature>
<dbReference type="PROSITE" id="PS00894">
    <property type="entry name" value="HTH_DEOR_1"/>
    <property type="match status" value="1"/>
</dbReference>
<dbReference type="SMART" id="SM00420">
    <property type="entry name" value="HTH_DEOR"/>
    <property type="match status" value="1"/>
</dbReference>
<feature type="domain" description="HTH deoR-type" evidence="5">
    <location>
        <begin position="3"/>
        <end position="58"/>
    </location>
</feature>
<dbReference type="InterPro" id="IPR014036">
    <property type="entry name" value="DeoR-like_C"/>
</dbReference>
<dbReference type="InterPro" id="IPR037171">
    <property type="entry name" value="NagB/RpiA_transferase-like"/>
</dbReference>
<dbReference type="Pfam" id="PF00455">
    <property type="entry name" value="DeoRC"/>
    <property type="match status" value="1"/>
</dbReference>
<dbReference type="GO" id="GO:0003677">
    <property type="term" value="F:DNA binding"/>
    <property type="evidence" value="ECO:0007669"/>
    <property type="project" value="UniProtKB-KW"/>
</dbReference>
<dbReference type="SUPFAM" id="SSF46785">
    <property type="entry name" value="Winged helix' DNA-binding domain"/>
    <property type="match status" value="1"/>
</dbReference>
<dbReference type="RefSeq" id="WP_153341574.1">
    <property type="nucleotide sequence ID" value="NZ_WIVE01000008.1"/>
</dbReference>
<dbReference type="Gene3D" id="1.10.10.10">
    <property type="entry name" value="Winged helix-like DNA-binding domain superfamily/Winged helix DNA-binding domain"/>
    <property type="match status" value="1"/>
</dbReference>
<comment type="caution">
    <text evidence="6">The sequence shown here is derived from an EMBL/GenBank/DDBJ whole genome shotgun (WGS) entry which is preliminary data.</text>
</comment>
<dbReference type="InterPro" id="IPR036388">
    <property type="entry name" value="WH-like_DNA-bd_sf"/>
</dbReference>
<sequence>MSPRVRQARIADMVRTRGTVTVEALARAFQASHETIRRDLTALSEAGVVQKVHGGAKVPSRREEGPFRDRMTQHEPAKREIAAKLARLIEPGETLLIDTGSTTLLCAQDLARIDRLTVVTNSTRIAATIADGGRASGVFLVGGAYDGDNRETVGPMAVRQLAAFHADRAILGAAALNARAGVADINVNEAHIAQAMVDLADSVVVVADSSKFDRHAAFTVCGFGQVDHLVCERAPDGTLAEALAASGVHVQ</sequence>
<dbReference type="PROSITE" id="PS51000">
    <property type="entry name" value="HTH_DEOR_2"/>
    <property type="match status" value="1"/>
</dbReference>
<keyword evidence="1" id="KW-0805">Transcription regulation</keyword>
<feature type="compositionally biased region" description="Basic and acidic residues" evidence="4">
    <location>
        <begin position="60"/>
        <end position="76"/>
    </location>
</feature>
<dbReference type="InterPro" id="IPR018356">
    <property type="entry name" value="Tscrpt_reg_HTH_DeoR_CS"/>
</dbReference>
<protein>
    <submittedName>
        <fullName evidence="6">DeoR family transcriptional regulator</fullName>
    </submittedName>
</protein>
<evidence type="ECO:0000256" key="3">
    <source>
        <dbReference type="ARBA" id="ARBA00023163"/>
    </source>
</evidence>
<evidence type="ECO:0000313" key="7">
    <source>
        <dbReference type="Proteomes" id="UP000434582"/>
    </source>
</evidence>
<evidence type="ECO:0000256" key="1">
    <source>
        <dbReference type="ARBA" id="ARBA00023015"/>
    </source>
</evidence>
<evidence type="ECO:0000256" key="4">
    <source>
        <dbReference type="SAM" id="MobiDB-lite"/>
    </source>
</evidence>
<evidence type="ECO:0000256" key="2">
    <source>
        <dbReference type="ARBA" id="ARBA00023125"/>
    </source>
</evidence>
<keyword evidence="3" id="KW-0804">Transcription</keyword>
<dbReference type="PANTHER" id="PTHR30363:SF44">
    <property type="entry name" value="AGA OPERON TRANSCRIPTIONAL REPRESSOR-RELATED"/>
    <property type="match status" value="1"/>
</dbReference>
<evidence type="ECO:0000313" key="6">
    <source>
        <dbReference type="EMBL" id="MQX35756.1"/>
    </source>
</evidence>
<gene>
    <name evidence="6" type="ORF">GHC57_04405</name>
</gene>
<dbReference type="SUPFAM" id="SSF100950">
    <property type="entry name" value="NagB/RpiA/CoA transferase-like"/>
    <property type="match status" value="1"/>
</dbReference>
<dbReference type="SMART" id="SM01134">
    <property type="entry name" value="DeoRC"/>
    <property type="match status" value="1"/>
</dbReference>
<keyword evidence="7" id="KW-1185">Reference proteome</keyword>
<organism evidence="6 7">
    <name type="scientific">Roseospira navarrensis</name>
    <dbReference type="NCBI Taxonomy" id="140058"/>
    <lineage>
        <taxon>Bacteria</taxon>
        <taxon>Pseudomonadati</taxon>
        <taxon>Pseudomonadota</taxon>
        <taxon>Alphaproteobacteria</taxon>
        <taxon>Rhodospirillales</taxon>
        <taxon>Rhodospirillaceae</taxon>
        <taxon>Roseospira</taxon>
    </lineage>
</organism>
<dbReference type="OrthoDB" id="7849339at2"/>
<dbReference type="GO" id="GO:0003700">
    <property type="term" value="F:DNA-binding transcription factor activity"/>
    <property type="evidence" value="ECO:0007669"/>
    <property type="project" value="InterPro"/>
</dbReference>
<evidence type="ECO:0000259" key="5">
    <source>
        <dbReference type="PROSITE" id="PS51000"/>
    </source>
</evidence>
<proteinExistence type="predicted"/>
<dbReference type="EMBL" id="WIVE01000008">
    <property type="protein sequence ID" value="MQX35756.1"/>
    <property type="molecule type" value="Genomic_DNA"/>
</dbReference>
<dbReference type="InterPro" id="IPR050313">
    <property type="entry name" value="Carb_Metab_HTH_regulators"/>
</dbReference>
<dbReference type="Pfam" id="PF08220">
    <property type="entry name" value="HTH_DeoR"/>
    <property type="match status" value="1"/>
</dbReference>
<keyword evidence="2" id="KW-0238">DNA-binding</keyword>
<dbReference type="AlphaFoldDB" id="A0A7X1ZBZ3"/>
<dbReference type="PANTHER" id="PTHR30363">
    <property type="entry name" value="HTH-TYPE TRANSCRIPTIONAL REGULATOR SRLR-RELATED"/>
    <property type="match status" value="1"/>
</dbReference>
<dbReference type="PRINTS" id="PR00037">
    <property type="entry name" value="HTHLACR"/>
</dbReference>
<reference evidence="6 7" key="1">
    <citation type="submission" date="2019-10" db="EMBL/GenBank/DDBJ databases">
        <title>Draft whole-genome sequence of the purple nonsulfur photosynthetic bacterium Roseospira navarrensis DSM 15114.</title>
        <authorList>
            <person name="Kyndt J.A."/>
            <person name="Meyer T.E."/>
        </authorList>
    </citation>
    <scope>NUCLEOTIDE SEQUENCE [LARGE SCALE GENOMIC DNA]</scope>
    <source>
        <strain evidence="6 7">DSM 15114</strain>
    </source>
</reference>
<name>A0A7X1ZBZ3_9PROT</name>